<reference evidence="5" key="1">
    <citation type="journal article" date="2019" name="Int. J. Syst. Evol. Microbiol.">
        <title>The Global Catalogue of Microorganisms (GCM) 10K type strain sequencing project: providing services to taxonomists for standard genome sequencing and annotation.</title>
        <authorList>
            <consortium name="The Broad Institute Genomics Platform"/>
            <consortium name="The Broad Institute Genome Sequencing Center for Infectious Disease"/>
            <person name="Wu L."/>
            <person name="Ma J."/>
        </authorList>
    </citation>
    <scope>NUCLEOTIDE SEQUENCE [LARGE SCALE GENOMIC DNA]</scope>
    <source>
        <strain evidence="5">JCM 9373</strain>
    </source>
</reference>
<sequence>MNKRELIEKAAEATGQPVKVVTAVLDAVLDTIQTAVANDDTVSITGWGKFELAKRAARTARNPHTGEPMPLAPTVRPVFRAGTGFVGLTRQKHAASK</sequence>
<dbReference type="InterPro" id="IPR000119">
    <property type="entry name" value="Hist_DNA-bd"/>
</dbReference>
<dbReference type="InterPro" id="IPR010992">
    <property type="entry name" value="IHF-like_DNA-bd_dom_sf"/>
</dbReference>
<dbReference type="Proteomes" id="UP001500320">
    <property type="component" value="Unassembled WGS sequence"/>
</dbReference>
<evidence type="ECO:0000256" key="3">
    <source>
        <dbReference type="RuleBase" id="RU003939"/>
    </source>
</evidence>
<dbReference type="PRINTS" id="PR01727">
    <property type="entry name" value="DNABINDINGHU"/>
</dbReference>
<dbReference type="SMART" id="SM00411">
    <property type="entry name" value="BHL"/>
    <property type="match status" value="1"/>
</dbReference>
<evidence type="ECO:0000256" key="2">
    <source>
        <dbReference type="ARBA" id="ARBA00023125"/>
    </source>
</evidence>
<evidence type="ECO:0000313" key="5">
    <source>
        <dbReference type="Proteomes" id="UP001500320"/>
    </source>
</evidence>
<dbReference type="PANTHER" id="PTHR33175">
    <property type="entry name" value="DNA-BINDING PROTEIN HU"/>
    <property type="match status" value="1"/>
</dbReference>
<evidence type="ECO:0008006" key="6">
    <source>
        <dbReference type="Google" id="ProtNLM"/>
    </source>
</evidence>
<name>A0ABP6ND51_9ACTN</name>
<organism evidence="4 5">
    <name type="scientific">Planomonospora alba</name>
    <dbReference type="NCBI Taxonomy" id="161354"/>
    <lineage>
        <taxon>Bacteria</taxon>
        <taxon>Bacillati</taxon>
        <taxon>Actinomycetota</taxon>
        <taxon>Actinomycetes</taxon>
        <taxon>Streptosporangiales</taxon>
        <taxon>Streptosporangiaceae</taxon>
        <taxon>Planomonospora</taxon>
    </lineage>
</organism>
<accession>A0ABP6ND51</accession>
<dbReference type="EMBL" id="BAAAUT010000031">
    <property type="protein sequence ID" value="GAA3144330.1"/>
    <property type="molecule type" value="Genomic_DNA"/>
</dbReference>
<evidence type="ECO:0000256" key="1">
    <source>
        <dbReference type="ARBA" id="ARBA00023067"/>
    </source>
</evidence>
<dbReference type="RefSeq" id="WP_344861561.1">
    <property type="nucleotide sequence ID" value="NZ_BAAAUT010000031.1"/>
</dbReference>
<proteinExistence type="inferred from homology"/>
<dbReference type="PANTHER" id="PTHR33175:SF3">
    <property type="entry name" value="DNA-BINDING PROTEIN HU-BETA"/>
    <property type="match status" value="1"/>
</dbReference>
<comment type="similarity">
    <text evidence="3">Belongs to the bacterial histone-like protein family.</text>
</comment>
<evidence type="ECO:0000313" key="4">
    <source>
        <dbReference type="EMBL" id="GAA3144330.1"/>
    </source>
</evidence>
<comment type="caution">
    <text evidence="4">The sequence shown here is derived from an EMBL/GenBank/DDBJ whole genome shotgun (WGS) entry which is preliminary data.</text>
</comment>
<keyword evidence="2" id="KW-0238">DNA-binding</keyword>
<dbReference type="CDD" id="cd13831">
    <property type="entry name" value="HU"/>
    <property type="match status" value="1"/>
</dbReference>
<dbReference type="Gene3D" id="4.10.520.10">
    <property type="entry name" value="IHF-like DNA-binding proteins"/>
    <property type="match status" value="1"/>
</dbReference>
<keyword evidence="1" id="KW-0226">DNA condensation</keyword>
<protein>
    <recommendedName>
        <fullName evidence="6">HU family DNA-binding protein</fullName>
    </recommendedName>
</protein>
<gene>
    <name evidence="4" type="ORF">GCM10010466_39310</name>
</gene>
<dbReference type="Pfam" id="PF00216">
    <property type="entry name" value="Bac_DNA_binding"/>
    <property type="match status" value="1"/>
</dbReference>
<dbReference type="SUPFAM" id="SSF47729">
    <property type="entry name" value="IHF-like DNA-binding proteins"/>
    <property type="match status" value="1"/>
</dbReference>
<keyword evidence="5" id="KW-1185">Reference proteome</keyword>